<evidence type="ECO:0000313" key="2">
    <source>
        <dbReference type="Proteomes" id="UP000198852"/>
    </source>
</evidence>
<proteinExistence type="predicted"/>
<dbReference type="STRING" id="95161.SAMN05660874_03542"/>
<dbReference type="OrthoDB" id="1684239at2"/>
<gene>
    <name evidence="1" type="ORF">SAMN05660874_03542</name>
</gene>
<accession>A0A1I6SY28</accession>
<protein>
    <recommendedName>
        <fullName evidence="3">DUF2000 domain-containing protein</fullName>
    </recommendedName>
</protein>
<dbReference type="InterPro" id="IPR023476">
    <property type="entry name" value="Pep_tRNA_hydro_II_dom_sf"/>
</dbReference>
<dbReference type="EMBL" id="FOZX01000005">
    <property type="protein sequence ID" value="SFS81875.1"/>
    <property type="molecule type" value="Genomic_DNA"/>
</dbReference>
<dbReference type="InterPro" id="IPR018988">
    <property type="entry name" value="DUF2000"/>
</dbReference>
<dbReference type="Proteomes" id="UP000198852">
    <property type="component" value="Unassembled WGS sequence"/>
</dbReference>
<organism evidence="1 2">
    <name type="scientific">Saccharopolyspora flava</name>
    <dbReference type="NCBI Taxonomy" id="95161"/>
    <lineage>
        <taxon>Bacteria</taxon>
        <taxon>Bacillati</taxon>
        <taxon>Actinomycetota</taxon>
        <taxon>Actinomycetes</taxon>
        <taxon>Pseudonocardiales</taxon>
        <taxon>Pseudonocardiaceae</taxon>
        <taxon>Saccharopolyspora</taxon>
    </lineage>
</organism>
<dbReference type="SUPFAM" id="SSF102462">
    <property type="entry name" value="Peptidyl-tRNA hydrolase II"/>
    <property type="match status" value="1"/>
</dbReference>
<evidence type="ECO:0000313" key="1">
    <source>
        <dbReference type="EMBL" id="SFS81875.1"/>
    </source>
</evidence>
<dbReference type="RefSeq" id="WP_093419107.1">
    <property type="nucleotide sequence ID" value="NZ_FOZX01000005.1"/>
</dbReference>
<dbReference type="Gene3D" id="3.40.1490.10">
    <property type="entry name" value="Bit1"/>
    <property type="match status" value="1"/>
</dbReference>
<keyword evidence="2" id="KW-1185">Reference proteome</keyword>
<sequence length="136" mass="14564">MAQQTKIAVVVRDDLAGWQRVNVTAFLASGITAAHPELMGEDYVDADGREYLPLLGLPVLVFAAPAEDLARSHARAVGRDLPTAVYSEGMFKTGNDADNRAVVAERPTDELDLVGFAVHGPRNAVDKICKGLSLHP</sequence>
<dbReference type="AlphaFoldDB" id="A0A1I6SY28"/>
<dbReference type="Pfam" id="PF09391">
    <property type="entry name" value="DUF2000"/>
    <property type="match status" value="1"/>
</dbReference>
<evidence type="ECO:0008006" key="3">
    <source>
        <dbReference type="Google" id="ProtNLM"/>
    </source>
</evidence>
<reference evidence="2" key="1">
    <citation type="submission" date="2016-10" db="EMBL/GenBank/DDBJ databases">
        <authorList>
            <person name="Varghese N."/>
            <person name="Submissions S."/>
        </authorList>
    </citation>
    <scope>NUCLEOTIDE SEQUENCE [LARGE SCALE GENOMIC DNA]</scope>
    <source>
        <strain evidence="2">DSM 44771</strain>
    </source>
</reference>
<name>A0A1I6SY28_9PSEU</name>